<keyword evidence="9" id="KW-0282">Flagellum</keyword>
<evidence type="ECO:0000256" key="1">
    <source>
        <dbReference type="ARBA" id="ARBA00004365"/>
    </source>
</evidence>
<sequence>MGLESALLISGGGINNISAQFALIAHNVANAGTAAYASETLPQQSLTADGVGLGVQTGVATRYVNQQLQSDLWSQNGAVSALQTTQTTLQPVSAALGTPGQSGSLSDLLGSLQNAFSALLGTPDSAALQQQVVTSAQTLASGINALSNSYTSARQSAENDLVSSVGTLNAALSTIGTLNNQIVAATASGQSVADLQNQRDAAMQTVSGLTGAQAIPQSNGSILVATANGLVLPTNSASALSITPATMGPNATYPGSIPGIMMGGVDVTAQLSGSGQIGADIQLRDTTLPTYQGELDEFAQNTASRFSAQGLTLFTNASGAVPTSGGTPPQANYVGFASEIQVNPAILANPALVTDGTNAITGSATGATSFTPNPTTGPAGFTTLISRVLNYTFGADVQAGVAQPASLTTSLGPAGNLSAPYPTPGTISDFAATLVAAQASDINTATTNLAPAQSLQTTLKSAFTSGSGVNIDTEMANMVQLQNAYGANARIMEAVQTMWSDLLNFTSMVG</sequence>
<dbReference type="NCBIfam" id="TIGR02492">
    <property type="entry name" value="flgK_ends"/>
    <property type="match status" value="1"/>
</dbReference>
<keyword evidence="5" id="KW-0964">Secreted</keyword>
<dbReference type="GO" id="GO:0005198">
    <property type="term" value="F:structural molecule activity"/>
    <property type="evidence" value="ECO:0007669"/>
    <property type="project" value="InterPro"/>
</dbReference>
<dbReference type="InterPro" id="IPR053927">
    <property type="entry name" value="FlgK_helical"/>
</dbReference>
<keyword evidence="9" id="KW-0969">Cilium</keyword>
<keyword evidence="6" id="KW-0975">Bacterial flagellum</keyword>
<evidence type="ECO:0000259" key="8">
    <source>
        <dbReference type="Pfam" id="PF22638"/>
    </source>
</evidence>
<dbReference type="InterPro" id="IPR002371">
    <property type="entry name" value="FlgK"/>
</dbReference>
<dbReference type="PANTHER" id="PTHR30033">
    <property type="entry name" value="FLAGELLAR HOOK-ASSOCIATED PROTEIN 1"/>
    <property type="match status" value="1"/>
</dbReference>
<evidence type="ECO:0000256" key="4">
    <source>
        <dbReference type="ARBA" id="ARBA00016244"/>
    </source>
</evidence>
<comment type="caution">
    <text evidence="9">The sequence shown here is derived from an EMBL/GenBank/DDBJ whole genome shotgun (WGS) entry which is preliminary data.</text>
</comment>
<dbReference type="GO" id="GO:0044780">
    <property type="term" value="P:bacterial-type flagellum assembly"/>
    <property type="evidence" value="ECO:0007669"/>
    <property type="project" value="InterPro"/>
</dbReference>
<comment type="subcellular location">
    <subcellularLocation>
        <location evidence="1">Bacterial flagellum</location>
    </subcellularLocation>
    <subcellularLocation>
        <location evidence="2">Secreted</location>
    </subcellularLocation>
</comment>
<evidence type="ECO:0000256" key="5">
    <source>
        <dbReference type="ARBA" id="ARBA00022525"/>
    </source>
</evidence>
<feature type="domain" description="Flagellar basal-body/hook protein C-terminal" evidence="7">
    <location>
        <begin position="462"/>
        <end position="504"/>
    </location>
</feature>
<reference evidence="9" key="1">
    <citation type="journal article" date="2020" name="mSystems">
        <title>Genome- and Community-Level Interaction Insights into Carbon Utilization and Element Cycling Functions of Hydrothermarchaeota in Hydrothermal Sediment.</title>
        <authorList>
            <person name="Zhou Z."/>
            <person name="Liu Y."/>
            <person name="Xu W."/>
            <person name="Pan J."/>
            <person name="Luo Z.H."/>
            <person name="Li M."/>
        </authorList>
    </citation>
    <scope>NUCLEOTIDE SEQUENCE</scope>
    <source>
        <strain evidence="9">SpSt-997</strain>
    </source>
</reference>
<keyword evidence="9" id="KW-0966">Cell projection</keyword>
<dbReference type="GO" id="GO:0009424">
    <property type="term" value="C:bacterial-type flagellum hook"/>
    <property type="evidence" value="ECO:0007669"/>
    <property type="project" value="InterPro"/>
</dbReference>
<feature type="domain" description="Flagellar hook-associated protein FlgK helical" evidence="8">
    <location>
        <begin position="101"/>
        <end position="309"/>
    </location>
</feature>
<dbReference type="Pfam" id="PF06429">
    <property type="entry name" value="Flg_bbr_C"/>
    <property type="match status" value="1"/>
</dbReference>
<protein>
    <recommendedName>
        <fullName evidence="4">Flagellar hook-associated protein 1</fullName>
    </recommendedName>
</protein>
<dbReference type="InterPro" id="IPR010930">
    <property type="entry name" value="Flg_bb/hook_C_dom"/>
</dbReference>
<dbReference type="EMBL" id="DTQM01000233">
    <property type="protein sequence ID" value="HGC43991.1"/>
    <property type="molecule type" value="Genomic_DNA"/>
</dbReference>
<dbReference type="AlphaFoldDB" id="A0A8J4M6P4"/>
<evidence type="ECO:0000259" key="7">
    <source>
        <dbReference type="Pfam" id="PF06429"/>
    </source>
</evidence>
<proteinExistence type="inferred from homology"/>
<evidence type="ECO:0000313" key="9">
    <source>
        <dbReference type="EMBL" id="HGC43991.1"/>
    </source>
</evidence>
<accession>A0A8J4M6P4</accession>
<evidence type="ECO:0000256" key="2">
    <source>
        <dbReference type="ARBA" id="ARBA00004613"/>
    </source>
</evidence>
<dbReference type="GO" id="GO:0005576">
    <property type="term" value="C:extracellular region"/>
    <property type="evidence" value="ECO:0007669"/>
    <property type="project" value="UniProtKB-SubCell"/>
</dbReference>
<comment type="similarity">
    <text evidence="3">Belongs to the flagella basal body rod proteins family.</text>
</comment>
<dbReference type="Pfam" id="PF22638">
    <property type="entry name" value="FlgK_D1"/>
    <property type="match status" value="1"/>
</dbReference>
<name>A0A8J4M6P4_9PROT</name>
<organism evidence="9">
    <name type="scientific">Acidicaldus sp</name>
    <dbReference type="NCBI Taxonomy" id="1872105"/>
    <lineage>
        <taxon>Bacteria</taxon>
        <taxon>Pseudomonadati</taxon>
        <taxon>Pseudomonadota</taxon>
        <taxon>Alphaproteobacteria</taxon>
        <taxon>Acetobacterales</taxon>
        <taxon>Acetobacteraceae</taxon>
        <taxon>Acidicaldus</taxon>
    </lineage>
</organism>
<dbReference type="SUPFAM" id="SSF64518">
    <property type="entry name" value="Phase 1 flagellin"/>
    <property type="match status" value="1"/>
</dbReference>
<evidence type="ECO:0000256" key="6">
    <source>
        <dbReference type="ARBA" id="ARBA00023143"/>
    </source>
</evidence>
<evidence type="ECO:0000256" key="3">
    <source>
        <dbReference type="ARBA" id="ARBA00009677"/>
    </source>
</evidence>
<gene>
    <name evidence="9" type="primary">flgK</name>
    <name evidence="9" type="ORF">ENY07_12345</name>
</gene>
<dbReference type="PANTHER" id="PTHR30033:SF1">
    <property type="entry name" value="FLAGELLAR HOOK-ASSOCIATED PROTEIN 1"/>
    <property type="match status" value="1"/>
</dbReference>